<gene>
    <name evidence="3" type="ORF">Bequi_00060</name>
</gene>
<dbReference type="Proteomes" id="UP001203761">
    <property type="component" value="Unassembled WGS sequence"/>
</dbReference>
<dbReference type="CDD" id="cd11528">
    <property type="entry name" value="NTP-PPase_MazG_Nterm"/>
    <property type="match status" value="1"/>
</dbReference>
<evidence type="ECO:0000256" key="1">
    <source>
        <dbReference type="SAM" id="MobiDB-lite"/>
    </source>
</evidence>
<dbReference type="EMBL" id="JAKNCJ010000001">
    <property type="protein sequence ID" value="MCL6421790.1"/>
    <property type="molecule type" value="Genomic_DNA"/>
</dbReference>
<feature type="region of interest" description="Disordered" evidence="1">
    <location>
        <begin position="114"/>
        <end position="146"/>
    </location>
</feature>
<accession>A0ABT0QW28</accession>
<name>A0ABT0QW28_9MICO</name>
<dbReference type="Gene3D" id="1.10.287.1080">
    <property type="entry name" value="MazG-like"/>
    <property type="match status" value="1"/>
</dbReference>
<feature type="domain" description="NTP pyrophosphohydrolase MazG-like" evidence="2">
    <location>
        <begin position="180"/>
        <end position="253"/>
    </location>
</feature>
<sequence length="387" mass="40235">MRTERLVLVPVPAGIPAGMLSAAAWDALRGADGVIATAGAGGDAHGSWRRALDEAHAPVVDIGQDPPMPALLGALEGIVRLGQGAWLVGEAHLPAAREIARAVLAAAGAHEEDWSELPAPASAADGAAPSARLEPDAADPCGAALAGPPEAQAKGAALLRAVEVMDALLAEDGDAWSAVQSHRSLARYLLEETHEVLEAIEADGAGLPDELGDLLFQILFHARLGQDAEPPWDVDDVARAFIDKMERRNPHVFGADRAEAIGDRGDVEAIVAQWHAVKAQEAEAARAAGAPPAPSGADAWFHGIPRELPSLQRAAKIVHRARSAGRLEELLHGARRAAGGSEEGQWDGRLALALLDLAVRAEEVDSDPESALRTLLARIPAALRGAG</sequence>
<dbReference type="SUPFAM" id="SSF101386">
    <property type="entry name" value="all-alpha NTP pyrophosphatases"/>
    <property type="match status" value="1"/>
</dbReference>
<dbReference type="InterPro" id="IPR011551">
    <property type="entry name" value="NTP_PyrPHydrolase_MazG"/>
</dbReference>
<protein>
    <recommendedName>
        <fullName evidence="2">NTP pyrophosphohydrolase MazG-like domain-containing protein</fullName>
    </recommendedName>
</protein>
<dbReference type="PANTHER" id="PTHR30522">
    <property type="entry name" value="NUCLEOSIDE TRIPHOSPHATE PYROPHOSPHOHYDROLASE"/>
    <property type="match status" value="1"/>
</dbReference>
<comment type="caution">
    <text evidence="3">The sequence shown here is derived from an EMBL/GenBank/DDBJ whole genome shotgun (WGS) entry which is preliminary data.</text>
</comment>
<evidence type="ECO:0000259" key="2">
    <source>
        <dbReference type="Pfam" id="PF03819"/>
    </source>
</evidence>
<proteinExistence type="predicted"/>
<dbReference type="InterPro" id="IPR048015">
    <property type="entry name" value="NTP-PPase_MazG-like_N"/>
</dbReference>
<organism evidence="3 4">
    <name type="scientific">Brachybacterium equifaecis</name>
    <dbReference type="NCBI Taxonomy" id="2910770"/>
    <lineage>
        <taxon>Bacteria</taxon>
        <taxon>Bacillati</taxon>
        <taxon>Actinomycetota</taxon>
        <taxon>Actinomycetes</taxon>
        <taxon>Micrococcales</taxon>
        <taxon>Dermabacteraceae</taxon>
        <taxon>Brachybacterium</taxon>
    </lineage>
</organism>
<dbReference type="InterPro" id="IPR004518">
    <property type="entry name" value="MazG-like_dom"/>
</dbReference>
<keyword evidence="4" id="KW-1185">Reference proteome</keyword>
<reference evidence="3" key="1">
    <citation type="submission" date="2022-02" db="EMBL/GenBank/DDBJ databases">
        <authorList>
            <person name="Lee M."/>
            <person name="Kim S.-J."/>
            <person name="Jung M.-Y."/>
        </authorList>
    </citation>
    <scope>NUCLEOTIDE SEQUENCE</scope>
    <source>
        <strain evidence="3">JHP9</strain>
    </source>
</reference>
<dbReference type="PANTHER" id="PTHR30522:SF0">
    <property type="entry name" value="NUCLEOSIDE TRIPHOSPHATE PYROPHOSPHOHYDROLASE"/>
    <property type="match status" value="1"/>
</dbReference>
<dbReference type="Pfam" id="PF03819">
    <property type="entry name" value="MazG"/>
    <property type="match status" value="1"/>
</dbReference>
<evidence type="ECO:0000313" key="4">
    <source>
        <dbReference type="Proteomes" id="UP001203761"/>
    </source>
</evidence>
<evidence type="ECO:0000313" key="3">
    <source>
        <dbReference type="EMBL" id="MCL6421790.1"/>
    </source>
</evidence>
<dbReference type="RefSeq" id="WP_249735956.1">
    <property type="nucleotide sequence ID" value="NZ_JAKNCJ010000001.1"/>
</dbReference>
<feature type="compositionally biased region" description="Low complexity" evidence="1">
    <location>
        <begin position="118"/>
        <end position="131"/>
    </location>
</feature>